<keyword evidence="1" id="KW-1133">Transmembrane helix</keyword>
<dbReference type="PANTHER" id="PTHR22911">
    <property type="entry name" value="ACYL-MALONYL CONDENSING ENZYME-RELATED"/>
    <property type="match status" value="1"/>
</dbReference>
<accession>A0A1I3P7R9</accession>
<dbReference type="InterPro" id="IPR000620">
    <property type="entry name" value="EamA_dom"/>
</dbReference>
<evidence type="ECO:0000313" key="3">
    <source>
        <dbReference type="EMBL" id="SFJ17441.1"/>
    </source>
</evidence>
<name>A0A1I3P7R9_9FLAO</name>
<gene>
    <name evidence="3" type="ORF">SAMN04487893_10412</name>
</gene>
<feature type="transmembrane region" description="Helical" evidence="1">
    <location>
        <begin position="270"/>
        <end position="292"/>
    </location>
</feature>
<evidence type="ECO:0000259" key="2">
    <source>
        <dbReference type="Pfam" id="PF00892"/>
    </source>
</evidence>
<protein>
    <submittedName>
        <fullName evidence="3">Threonine/homoserine efflux transporter RhtA</fullName>
    </submittedName>
</protein>
<feature type="domain" description="EamA" evidence="2">
    <location>
        <begin position="160"/>
        <end position="315"/>
    </location>
</feature>
<feature type="transmembrane region" description="Helical" evidence="1">
    <location>
        <begin position="193"/>
        <end position="212"/>
    </location>
</feature>
<keyword evidence="1" id="KW-0472">Membrane</keyword>
<dbReference type="Pfam" id="PF00892">
    <property type="entry name" value="EamA"/>
    <property type="match status" value="2"/>
</dbReference>
<sequence>MKKNMKGNDILKGTFLVACGASSFGMLASFVKLAYAAGYTTAEVTFSQVILGLLGIALLNLFKKKKTTDLKENKRDIRNLIIAGTSMGFTSVLYYLSVSFIDASIAVVLLMQSVWIGVVIESITTRKIPNLSKIVAVILILVGTVLATNIIGAEIKLDPRGIIFGFLASCSFAGTMFTSNSVATHLPALRRSLYMLVGATIIVGTFTIVTQVGPNNSEFFMKILQSFSDNTKGIRDFDFSIMYQWGLILALFGTIIPPILLNMGFPYTGIGLGSIIASIELPVSVSVAYLLLNEQVIALQWVGIILILGAIVLINSTLLFKKTSKNLINNTLHT</sequence>
<organism evidence="3 4">
    <name type="scientific">Myroides guanonis</name>
    <dbReference type="NCBI Taxonomy" id="1150112"/>
    <lineage>
        <taxon>Bacteria</taxon>
        <taxon>Pseudomonadati</taxon>
        <taxon>Bacteroidota</taxon>
        <taxon>Flavobacteriia</taxon>
        <taxon>Flavobacteriales</taxon>
        <taxon>Flavobacteriaceae</taxon>
        <taxon>Myroides</taxon>
    </lineage>
</organism>
<dbReference type="PANTHER" id="PTHR22911:SF137">
    <property type="entry name" value="SOLUTE CARRIER FAMILY 35 MEMBER G2-RELATED"/>
    <property type="match status" value="1"/>
</dbReference>
<evidence type="ECO:0000313" key="4">
    <source>
        <dbReference type="Proteomes" id="UP000243887"/>
    </source>
</evidence>
<dbReference type="STRING" id="1150112.SAMN04487893_10412"/>
<feature type="transmembrane region" description="Helical" evidence="1">
    <location>
        <begin position="46"/>
        <end position="62"/>
    </location>
</feature>
<feature type="transmembrane region" description="Helical" evidence="1">
    <location>
        <begin position="103"/>
        <end position="123"/>
    </location>
</feature>
<dbReference type="GO" id="GO:0016020">
    <property type="term" value="C:membrane"/>
    <property type="evidence" value="ECO:0007669"/>
    <property type="project" value="InterPro"/>
</dbReference>
<feature type="transmembrane region" description="Helical" evidence="1">
    <location>
        <begin position="135"/>
        <end position="155"/>
    </location>
</feature>
<proteinExistence type="predicted"/>
<dbReference type="Proteomes" id="UP000243887">
    <property type="component" value="Unassembled WGS sequence"/>
</dbReference>
<feature type="transmembrane region" description="Helical" evidence="1">
    <location>
        <begin position="298"/>
        <end position="320"/>
    </location>
</feature>
<feature type="domain" description="EamA" evidence="2">
    <location>
        <begin position="12"/>
        <end position="147"/>
    </location>
</feature>
<feature type="transmembrane region" description="Helical" evidence="1">
    <location>
        <begin position="161"/>
        <end position="181"/>
    </location>
</feature>
<keyword evidence="4" id="KW-1185">Reference proteome</keyword>
<feature type="transmembrane region" description="Helical" evidence="1">
    <location>
        <begin position="242"/>
        <end position="263"/>
    </location>
</feature>
<feature type="transmembrane region" description="Helical" evidence="1">
    <location>
        <begin position="77"/>
        <end position="97"/>
    </location>
</feature>
<evidence type="ECO:0000256" key="1">
    <source>
        <dbReference type="SAM" id="Phobius"/>
    </source>
</evidence>
<dbReference type="SUPFAM" id="SSF103481">
    <property type="entry name" value="Multidrug resistance efflux transporter EmrE"/>
    <property type="match status" value="2"/>
</dbReference>
<dbReference type="InterPro" id="IPR037185">
    <property type="entry name" value="EmrE-like"/>
</dbReference>
<dbReference type="AlphaFoldDB" id="A0A1I3P7R9"/>
<dbReference type="EMBL" id="FORU01000004">
    <property type="protein sequence ID" value="SFJ17441.1"/>
    <property type="molecule type" value="Genomic_DNA"/>
</dbReference>
<reference evidence="4" key="1">
    <citation type="submission" date="2016-10" db="EMBL/GenBank/DDBJ databases">
        <authorList>
            <person name="Varghese N."/>
            <person name="Submissions S."/>
        </authorList>
    </citation>
    <scope>NUCLEOTIDE SEQUENCE [LARGE SCALE GENOMIC DNA]</scope>
    <source>
        <strain evidence="4">DSM 26542</strain>
    </source>
</reference>
<keyword evidence="1" id="KW-0812">Transmembrane</keyword>